<dbReference type="PROSITE" id="PS50110">
    <property type="entry name" value="RESPONSE_REGULATORY"/>
    <property type="match status" value="1"/>
</dbReference>
<name>A0A4S4BIX7_9BACL</name>
<dbReference type="OrthoDB" id="192836at2"/>
<keyword evidence="2" id="KW-0805">Transcription regulation</keyword>
<evidence type="ECO:0000259" key="6">
    <source>
        <dbReference type="PROSITE" id="PS50043"/>
    </source>
</evidence>
<reference evidence="8 9" key="1">
    <citation type="submission" date="2019-04" db="EMBL/GenBank/DDBJ databases">
        <title>Cohnella sp. nov. isolated from preserved vegetables.</title>
        <authorList>
            <person name="Lin S.-Y."/>
            <person name="Hung M.-H."/>
            <person name="Young C.-C."/>
        </authorList>
    </citation>
    <scope>NUCLEOTIDE SEQUENCE [LARGE SCALE GENOMIC DNA]</scope>
    <source>
        <strain evidence="8 9">CC-MHH1044</strain>
    </source>
</reference>
<dbReference type="SMART" id="SM00421">
    <property type="entry name" value="HTH_LUXR"/>
    <property type="match status" value="1"/>
</dbReference>
<dbReference type="Proteomes" id="UP000310636">
    <property type="component" value="Unassembled WGS sequence"/>
</dbReference>
<dbReference type="InterPro" id="IPR016032">
    <property type="entry name" value="Sig_transdc_resp-reg_C-effctor"/>
</dbReference>
<dbReference type="PANTHER" id="PTHR43214">
    <property type="entry name" value="TWO-COMPONENT RESPONSE REGULATOR"/>
    <property type="match status" value="1"/>
</dbReference>
<keyword evidence="1 5" id="KW-0597">Phosphoprotein</keyword>
<dbReference type="GO" id="GO:0006355">
    <property type="term" value="P:regulation of DNA-templated transcription"/>
    <property type="evidence" value="ECO:0007669"/>
    <property type="project" value="InterPro"/>
</dbReference>
<dbReference type="AlphaFoldDB" id="A0A4S4BIX7"/>
<protein>
    <submittedName>
        <fullName evidence="8">Response regulator transcription factor</fullName>
    </submittedName>
</protein>
<dbReference type="InterPro" id="IPR011006">
    <property type="entry name" value="CheY-like_superfamily"/>
</dbReference>
<dbReference type="Pfam" id="PF00072">
    <property type="entry name" value="Response_reg"/>
    <property type="match status" value="1"/>
</dbReference>
<dbReference type="Pfam" id="PF00196">
    <property type="entry name" value="GerE"/>
    <property type="match status" value="1"/>
</dbReference>
<dbReference type="PROSITE" id="PS50043">
    <property type="entry name" value="HTH_LUXR_2"/>
    <property type="match status" value="1"/>
</dbReference>
<dbReference type="InterPro" id="IPR058245">
    <property type="entry name" value="NreC/VraR/RcsB-like_REC"/>
</dbReference>
<dbReference type="InterPro" id="IPR039420">
    <property type="entry name" value="WalR-like"/>
</dbReference>
<evidence type="ECO:0000256" key="5">
    <source>
        <dbReference type="PROSITE-ProRule" id="PRU00169"/>
    </source>
</evidence>
<dbReference type="CDD" id="cd06170">
    <property type="entry name" value="LuxR_C_like"/>
    <property type="match status" value="1"/>
</dbReference>
<dbReference type="Gene3D" id="3.40.50.2300">
    <property type="match status" value="1"/>
</dbReference>
<keyword evidence="3" id="KW-0238">DNA-binding</keyword>
<evidence type="ECO:0000256" key="2">
    <source>
        <dbReference type="ARBA" id="ARBA00023015"/>
    </source>
</evidence>
<sequence>MDRCIRVFLIEDDPIWQEGIVGMLGEQPDMEICGMASNRQEALERINAAQPDVILLDVILTPPHYDGLDVAIELLAMRPTKLIMLTAVDEPEVIGDVFAAGVVDYVAKSYAEDLPEAVRNAFVQRASLHPHAMEQLRKEMSRLKHVEWQQKLTPTEQQMLKWLEAGYSRRQVMKQLNISQNTVKSHIRHIVKKIGGANGKEAAEIARQKQKFHG</sequence>
<feature type="domain" description="Response regulatory" evidence="7">
    <location>
        <begin position="6"/>
        <end position="123"/>
    </location>
</feature>
<evidence type="ECO:0000313" key="8">
    <source>
        <dbReference type="EMBL" id="THF74359.1"/>
    </source>
</evidence>
<feature type="modified residue" description="4-aspartylphosphate" evidence="5">
    <location>
        <position position="57"/>
    </location>
</feature>
<dbReference type="SUPFAM" id="SSF52172">
    <property type="entry name" value="CheY-like"/>
    <property type="match status" value="1"/>
</dbReference>
<evidence type="ECO:0000313" key="9">
    <source>
        <dbReference type="Proteomes" id="UP000310636"/>
    </source>
</evidence>
<feature type="domain" description="HTH luxR-type" evidence="6">
    <location>
        <begin position="145"/>
        <end position="210"/>
    </location>
</feature>
<evidence type="ECO:0000259" key="7">
    <source>
        <dbReference type="PROSITE" id="PS50110"/>
    </source>
</evidence>
<comment type="caution">
    <text evidence="8">The sequence shown here is derived from an EMBL/GenBank/DDBJ whole genome shotgun (WGS) entry which is preliminary data.</text>
</comment>
<dbReference type="SMART" id="SM00448">
    <property type="entry name" value="REC"/>
    <property type="match status" value="1"/>
</dbReference>
<dbReference type="GO" id="GO:0000160">
    <property type="term" value="P:phosphorelay signal transduction system"/>
    <property type="evidence" value="ECO:0007669"/>
    <property type="project" value="InterPro"/>
</dbReference>
<dbReference type="CDD" id="cd17535">
    <property type="entry name" value="REC_NarL-like"/>
    <property type="match status" value="1"/>
</dbReference>
<gene>
    <name evidence="8" type="ORF">E6C55_25280</name>
</gene>
<keyword evidence="4" id="KW-0804">Transcription</keyword>
<dbReference type="PRINTS" id="PR00038">
    <property type="entry name" value="HTHLUXR"/>
</dbReference>
<dbReference type="EMBL" id="SSOB01000041">
    <property type="protein sequence ID" value="THF74359.1"/>
    <property type="molecule type" value="Genomic_DNA"/>
</dbReference>
<evidence type="ECO:0000256" key="4">
    <source>
        <dbReference type="ARBA" id="ARBA00023163"/>
    </source>
</evidence>
<dbReference type="InterPro" id="IPR000792">
    <property type="entry name" value="Tscrpt_reg_LuxR_C"/>
</dbReference>
<dbReference type="InterPro" id="IPR001789">
    <property type="entry name" value="Sig_transdc_resp-reg_receiver"/>
</dbReference>
<dbReference type="SUPFAM" id="SSF46894">
    <property type="entry name" value="C-terminal effector domain of the bipartite response regulators"/>
    <property type="match status" value="1"/>
</dbReference>
<evidence type="ECO:0000256" key="1">
    <source>
        <dbReference type="ARBA" id="ARBA00022553"/>
    </source>
</evidence>
<proteinExistence type="predicted"/>
<accession>A0A4S4BIX7</accession>
<dbReference type="GO" id="GO:0003677">
    <property type="term" value="F:DNA binding"/>
    <property type="evidence" value="ECO:0007669"/>
    <property type="project" value="UniProtKB-KW"/>
</dbReference>
<organism evidence="8 9">
    <name type="scientific">Cohnella fermenti</name>
    <dbReference type="NCBI Taxonomy" id="2565925"/>
    <lineage>
        <taxon>Bacteria</taxon>
        <taxon>Bacillati</taxon>
        <taxon>Bacillota</taxon>
        <taxon>Bacilli</taxon>
        <taxon>Bacillales</taxon>
        <taxon>Paenibacillaceae</taxon>
        <taxon>Cohnella</taxon>
    </lineage>
</organism>
<evidence type="ECO:0000256" key="3">
    <source>
        <dbReference type="ARBA" id="ARBA00023125"/>
    </source>
</evidence>
<dbReference type="RefSeq" id="WP_136372614.1">
    <property type="nucleotide sequence ID" value="NZ_SSOB01000041.1"/>
</dbReference>
<keyword evidence="9" id="KW-1185">Reference proteome</keyword>